<dbReference type="GO" id="GO:1905786">
    <property type="term" value="P:positive regulation of anaphase-promoting complex-dependent catabolic process"/>
    <property type="evidence" value="ECO:0007669"/>
    <property type="project" value="TreeGrafter"/>
</dbReference>
<dbReference type="SMART" id="SM00320">
    <property type="entry name" value="WD40"/>
    <property type="match status" value="3"/>
</dbReference>
<dbReference type="PANTHER" id="PTHR19918">
    <property type="entry name" value="CELL DIVISION CYCLE 20 CDC20 FIZZY -RELATED"/>
    <property type="match status" value="1"/>
</dbReference>
<keyword evidence="5" id="KW-0132">Cell division</keyword>
<dbReference type="GO" id="GO:0051301">
    <property type="term" value="P:cell division"/>
    <property type="evidence" value="ECO:0007669"/>
    <property type="project" value="UniProtKB-KW"/>
</dbReference>
<dbReference type="PROSITE" id="PS50294">
    <property type="entry name" value="WD_REPEATS_REGION"/>
    <property type="match status" value="1"/>
</dbReference>
<dbReference type="EMBL" id="JACAZI010000002">
    <property type="protein sequence ID" value="KAF7369802.1"/>
    <property type="molecule type" value="Genomic_DNA"/>
</dbReference>
<dbReference type="PROSITE" id="PS50082">
    <property type="entry name" value="WD_REPEATS_2"/>
    <property type="match status" value="1"/>
</dbReference>
<feature type="region of interest" description="Disordered" evidence="4">
    <location>
        <begin position="1"/>
        <end position="97"/>
    </location>
</feature>
<dbReference type="Pfam" id="PF00400">
    <property type="entry name" value="WD40"/>
    <property type="match status" value="1"/>
</dbReference>
<evidence type="ECO:0000256" key="1">
    <source>
        <dbReference type="ARBA" id="ARBA00022574"/>
    </source>
</evidence>
<dbReference type="InterPro" id="IPR001680">
    <property type="entry name" value="WD40_rpt"/>
</dbReference>
<evidence type="ECO:0000256" key="3">
    <source>
        <dbReference type="PROSITE-ProRule" id="PRU00221"/>
    </source>
</evidence>
<evidence type="ECO:0000313" key="6">
    <source>
        <dbReference type="Proteomes" id="UP000620124"/>
    </source>
</evidence>
<keyword evidence="5" id="KW-0131">Cell cycle</keyword>
<gene>
    <name evidence="5" type="ORF">MVEN_00312800</name>
</gene>
<name>A0A8H6Z342_9AGAR</name>
<evidence type="ECO:0000313" key="5">
    <source>
        <dbReference type="EMBL" id="KAF7369802.1"/>
    </source>
</evidence>
<dbReference type="GO" id="GO:0010997">
    <property type="term" value="F:anaphase-promoting complex binding"/>
    <property type="evidence" value="ECO:0007669"/>
    <property type="project" value="InterPro"/>
</dbReference>
<dbReference type="InterPro" id="IPR033010">
    <property type="entry name" value="Cdc20/Fizzy"/>
</dbReference>
<dbReference type="OrthoDB" id="10263272at2759"/>
<feature type="compositionally biased region" description="Low complexity" evidence="4">
    <location>
        <begin position="42"/>
        <end position="54"/>
    </location>
</feature>
<feature type="compositionally biased region" description="Basic and acidic residues" evidence="4">
    <location>
        <begin position="55"/>
        <end position="75"/>
    </location>
</feature>
<evidence type="ECO:0000256" key="4">
    <source>
        <dbReference type="SAM" id="MobiDB-lite"/>
    </source>
</evidence>
<evidence type="ECO:0000256" key="2">
    <source>
        <dbReference type="ARBA" id="ARBA00022737"/>
    </source>
</evidence>
<protein>
    <submittedName>
        <fullName evidence="5">Cell division cycle protein 20</fullName>
    </submittedName>
</protein>
<dbReference type="GO" id="GO:1990757">
    <property type="term" value="F:ubiquitin ligase activator activity"/>
    <property type="evidence" value="ECO:0007669"/>
    <property type="project" value="TreeGrafter"/>
</dbReference>
<dbReference type="SUPFAM" id="SSF50978">
    <property type="entry name" value="WD40 repeat-like"/>
    <property type="match status" value="1"/>
</dbReference>
<feature type="compositionally biased region" description="Low complexity" evidence="4">
    <location>
        <begin position="83"/>
        <end position="92"/>
    </location>
</feature>
<keyword evidence="1 3" id="KW-0853">WD repeat</keyword>
<dbReference type="GO" id="GO:0031145">
    <property type="term" value="P:anaphase-promoting complex-dependent catabolic process"/>
    <property type="evidence" value="ECO:0007669"/>
    <property type="project" value="TreeGrafter"/>
</dbReference>
<comment type="caution">
    <text evidence="5">The sequence shown here is derived from an EMBL/GenBank/DDBJ whole genome shotgun (WGS) entry which is preliminary data.</text>
</comment>
<dbReference type="AlphaFoldDB" id="A0A8H6Z342"/>
<dbReference type="Proteomes" id="UP000620124">
    <property type="component" value="Unassembled WGS sequence"/>
</dbReference>
<dbReference type="Gene3D" id="2.130.10.10">
    <property type="entry name" value="YVTN repeat-like/Quinoprotein amine dehydrogenase"/>
    <property type="match status" value="1"/>
</dbReference>
<proteinExistence type="predicted"/>
<organism evidence="5 6">
    <name type="scientific">Mycena venus</name>
    <dbReference type="NCBI Taxonomy" id="2733690"/>
    <lineage>
        <taxon>Eukaryota</taxon>
        <taxon>Fungi</taxon>
        <taxon>Dikarya</taxon>
        <taxon>Basidiomycota</taxon>
        <taxon>Agaricomycotina</taxon>
        <taxon>Agaricomycetes</taxon>
        <taxon>Agaricomycetidae</taxon>
        <taxon>Agaricales</taxon>
        <taxon>Marasmiineae</taxon>
        <taxon>Mycenaceae</taxon>
        <taxon>Mycena</taxon>
    </lineage>
</organism>
<dbReference type="GO" id="GO:0005680">
    <property type="term" value="C:anaphase-promoting complex"/>
    <property type="evidence" value="ECO:0007669"/>
    <property type="project" value="TreeGrafter"/>
</dbReference>
<dbReference type="InterPro" id="IPR015943">
    <property type="entry name" value="WD40/YVTN_repeat-like_dom_sf"/>
</dbReference>
<keyword evidence="6" id="KW-1185">Reference proteome</keyword>
<keyword evidence="2" id="KW-0677">Repeat</keyword>
<dbReference type="InterPro" id="IPR036322">
    <property type="entry name" value="WD40_repeat_dom_sf"/>
</dbReference>
<reference evidence="5" key="1">
    <citation type="submission" date="2020-05" db="EMBL/GenBank/DDBJ databases">
        <title>Mycena genomes resolve the evolution of fungal bioluminescence.</title>
        <authorList>
            <person name="Tsai I.J."/>
        </authorList>
    </citation>
    <scope>NUCLEOTIDE SEQUENCE</scope>
    <source>
        <strain evidence="5">CCC161011</strain>
    </source>
</reference>
<feature type="repeat" description="WD" evidence="3">
    <location>
        <begin position="275"/>
        <end position="316"/>
    </location>
</feature>
<sequence length="475" mass="51867">MNPPGPSGRKRVISESEEPDDGTRTKRSRIQSPPLLPPTPTRTPTRSPATSITRRTYDYDRFTMPLRDSDGERNFVPHTRPLSTSSSMSTPGTPAPSGPMQLMRSASFSSFHSQASVETSTIQPYYPEGSAKYCLRDSRLAIDFSLPSTSDKSMPLCYSSQNQNLYFSRGNRVFHRNMVAADNVSQLCKLQDKHGDLILLEAGASNLLALATSKGIVQVWDTNSRKMACSWTTKGVASLAWNGHILSVGGTKGTIRHYDTRIQPTDKMKEQASKVTRHQASIATLAWNTDGKLLASGDESGIVYTWDARSKVPLDVGEFHQRRKKIQHTKAISSKLLATGDLHGTVKFWTVEPANPHSNATAPGKIELGSKIELLTTLGPIPTASPEAIPSADIRPLPRSILSNSITVHSFPSLRPIASVSVSEKDVCGSVLNTGSAVHKIVVAVPDESKLKVFDVWGKRKEIRRQASSLGNSIR</sequence>
<accession>A0A8H6Z342</accession>